<dbReference type="InterPro" id="IPR002358">
    <property type="entry name" value="Ribosomal_uL6_CS"/>
</dbReference>
<dbReference type="NCBIfam" id="TIGR03654">
    <property type="entry name" value="L6_bact"/>
    <property type="match status" value="1"/>
</dbReference>
<evidence type="ECO:0000259" key="9">
    <source>
        <dbReference type="Pfam" id="PF00347"/>
    </source>
</evidence>
<dbReference type="FunFam" id="3.90.930.12:FF:000002">
    <property type="entry name" value="50S ribosomal protein L6"/>
    <property type="match status" value="1"/>
</dbReference>
<dbReference type="EMBL" id="LVJZ01000003">
    <property type="protein sequence ID" value="ODB95547.1"/>
    <property type="molecule type" value="Genomic_DNA"/>
</dbReference>
<evidence type="ECO:0000256" key="8">
    <source>
        <dbReference type="RuleBase" id="RU003870"/>
    </source>
</evidence>
<feature type="domain" description="Large ribosomal subunit protein uL6 alpha-beta" evidence="9">
    <location>
        <begin position="12"/>
        <end position="82"/>
    </location>
</feature>
<dbReference type="PRINTS" id="PR00059">
    <property type="entry name" value="RIBOSOMALL6"/>
</dbReference>
<protein>
    <recommendedName>
        <fullName evidence="6">Large ribosomal subunit protein uL6</fullName>
    </recommendedName>
</protein>
<comment type="caution">
    <text evidence="10">The sequence shown here is derived from an EMBL/GenBank/DDBJ whole genome shotgun (WGS) entry which is preliminary data.</text>
</comment>
<dbReference type="SUPFAM" id="SSF56053">
    <property type="entry name" value="Ribosomal protein L6"/>
    <property type="match status" value="2"/>
</dbReference>
<dbReference type="AlphaFoldDB" id="A0A1E2UL99"/>
<dbReference type="Proteomes" id="UP000094849">
    <property type="component" value="Unassembled WGS sequence"/>
</dbReference>
<evidence type="ECO:0000313" key="11">
    <source>
        <dbReference type="Proteomes" id="UP000094849"/>
    </source>
</evidence>
<keyword evidence="5 6" id="KW-0687">Ribonucleoprotein</keyword>
<comment type="subunit">
    <text evidence="6">Part of the 50S ribosomal subunit.</text>
</comment>
<dbReference type="OrthoDB" id="9805007at2"/>
<evidence type="ECO:0000256" key="2">
    <source>
        <dbReference type="ARBA" id="ARBA00022730"/>
    </source>
</evidence>
<organism evidence="10 11">
    <name type="scientific">Candidatus Thiodiazotropha endoloripes</name>
    <dbReference type="NCBI Taxonomy" id="1818881"/>
    <lineage>
        <taxon>Bacteria</taxon>
        <taxon>Pseudomonadati</taxon>
        <taxon>Pseudomonadota</taxon>
        <taxon>Gammaproteobacteria</taxon>
        <taxon>Chromatiales</taxon>
        <taxon>Sedimenticolaceae</taxon>
        <taxon>Candidatus Thiodiazotropha</taxon>
    </lineage>
</organism>
<reference evidence="10 11" key="1">
    <citation type="submission" date="2016-03" db="EMBL/GenBank/DDBJ databases">
        <title>Chemosynthetic sulphur-oxidizing symbionts of marine invertebrate animals are capable of nitrogen fixation.</title>
        <authorList>
            <person name="Petersen J.M."/>
            <person name="Kemper A."/>
            <person name="Gruber-Vodicka H."/>
            <person name="Cardini U."/>
            <person name="Geest Mvander."/>
            <person name="Kleiner M."/>
            <person name="Bulgheresi S."/>
            <person name="Fussmann M."/>
            <person name="Herbold C."/>
            <person name="Seah B.K.B."/>
            <person name="Antony C.Paul."/>
            <person name="Liu D."/>
            <person name="Belitz A."/>
            <person name="Weber M."/>
        </authorList>
    </citation>
    <scope>NUCLEOTIDE SEQUENCE [LARGE SCALE GENOMIC DNA]</scope>
    <source>
        <strain evidence="10">G_D</strain>
    </source>
</reference>
<dbReference type="PIRSF" id="PIRSF002162">
    <property type="entry name" value="Ribosomal_L6"/>
    <property type="match status" value="1"/>
</dbReference>
<evidence type="ECO:0000256" key="7">
    <source>
        <dbReference type="RuleBase" id="RU003869"/>
    </source>
</evidence>
<sequence>MSRVAKSPIALPSGTSVKMAGQSISIKGPKGEMALNLHPDVAVNEEDSQLKIAPKSESKSAWAMAGTFRALVNNMVHGVSQGFEKKLQLVGVGYRAQGGGKSLNLNLGFSHPIDYPVPEGITIATPSPTEIVVSGSDKQRVGQVAAEIRAFRPPEPYKGKGVRYADEHVARKEAKKK</sequence>
<comment type="similarity">
    <text evidence="1 6 7">Belongs to the universal ribosomal protein uL6 family.</text>
</comment>
<dbReference type="InterPro" id="IPR019906">
    <property type="entry name" value="Ribosomal_uL6_bac-type"/>
</dbReference>
<evidence type="ECO:0000256" key="6">
    <source>
        <dbReference type="HAMAP-Rule" id="MF_01365"/>
    </source>
</evidence>
<dbReference type="InterPro" id="IPR036789">
    <property type="entry name" value="Ribosomal_uL6-like_a/b-dom_sf"/>
</dbReference>
<evidence type="ECO:0000256" key="4">
    <source>
        <dbReference type="ARBA" id="ARBA00022980"/>
    </source>
</evidence>
<dbReference type="PROSITE" id="PS00525">
    <property type="entry name" value="RIBOSOMAL_L6_1"/>
    <property type="match status" value="1"/>
</dbReference>
<comment type="function">
    <text evidence="6 8">This protein binds to the 23S rRNA, and is important in its secondary structure. It is located near the subunit interface in the base of the L7/L12 stalk, and near the tRNA binding site of the peptidyltransferase center.</text>
</comment>
<name>A0A1E2UL99_9GAMM</name>
<feature type="domain" description="Large ribosomal subunit protein uL6 alpha-beta" evidence="9">
    <location>
        <begin position="90"/>
        <end position="164"/>
    </location>
</feature>
<dbReference type="GO" id="GO:0022625">
    <property type="term" value="C:cytosolic large ribosomal subunit"/>
    <property type="evidence" value="ECO:0007669"/>
    <property type="project" value="UniProtKB-UniRule"/>
</dbReference>
<dbReference type="InterPro" id="IPR000702">
    <property type="entry name" value="Ribosomal_uL6-like"/>
</dbReference>
<evidence type="ECO:0000256" key="3">
    <source>
        <dbReference type="ARBA" id="ARBA00022884"/>
    </source>
</evidence>
<keyword evidence="11" id="KW-1185">Reference proteome</keyword>
<evidence type="ECO:0000256" key="1">
    <source>
        <dbReference type="ARBA" id="ARBA00009356"/>
    </source>
</evidence>
<evidence type="ECO:0000313" key="10">
    <source>
        <dbReference type="EMBL" id="ODB95547.1"/>
    </source>
</evidence>
<dbReference type="Gene3D" id="3.90.930.12">
    <property type="entry name" value="Ribosomal protein L6, alpha-beta domain"/>
    <property type="match status" value="2"/>
</dbReference>
<dbReference type="GO" id="GO:0019843">
    <property type="term" value="F:rRNA binding"/>
    <property type="evidence" value="ECO:0007669"/>
    <property type="project" value="UniProtKB-UniRule"/>
</dbReference>
<dbReference type="Pfam" id="PF00347">
    <property type="entry name" value="Ribosomal_L6"/>
    <property type="match status" value="2"/>
</dbReference>
<dbReference type="STRING" id="1818881.A3196_01525"/>
<keyword evidence="3 6" id="KW-0694">RNA-binding</keyword>
<dbReference type="PANTHER" id="PTHR11655">
    <property type="entry name" value="60S/50S RIBOSOMAL PROTEIN L6/L9"/>
    <property type="match status" value="1"/>
</dbReference>
<dbReference type="GO" id="GO:0003735">
    <property type="term" value="F:structural constituent of ribosome"/>
    <property type="evidence" value="ECO:0007669"/>
    <property type="project" value="UniProtKB-UniRule"/>
</dbReference>
<keyword evidence="4 6" id="KW-0689">Ribosomal protein</keyword>
<evidence type="ECO:0000256" key="5">
    <source>
        <dbReference type="ARBA" id="ARBA00023274"/>
    </source>
</evidence>
<dbReference type="GO" id="GO:0002181">
    <property type="term" value="P:cytoplasmic translation"/>
    <property type="evidence" value="ECO:0007669"/>
    <property type="project" value="TreeGrafter"/>
</dbReference>
<accession>A0A1E2UL99</accession>
<dbReference type="FunFam" id="3.90.930.12:FF:000001">
    <property type="entry name" value="50S ribosomal protein L6"/>
    <property type="match status" value="1"/>
</dbReference>
<dbReference type="PANTHER" id="PTHR11655:SF14">
    <property type="entry name" value="LARGE RIBOSOMAL SUBUNIT PROTEIN UL6M"/>
    <property type="match status" value="1"/>
</dbReference>
<keyword evidence="2 6" id="KW-0699">rRNA-binding</keyword>
<gene>
    <name evidence="6" type="primary">rplF</name>
    <name evidence="10" type="ORF">A3196_01525</name>
</gene>
<dbReference type="HAMAP" id="MF_01365_B">
    <property type="entry name" value="Ribosomal_uL6_B"/>
    <property type="match status" value="1"/>
</dbReference>
<proteinExistence type="inferred from homology"/>
<dbReference type="RefSeq" id="WP_069003724.1">
    <property type="nucleotide sequence ID" value="NZ_LVJW01000006.1"/>
</dbReference>
<dbReference type="InterPro" id="IPR020040">
    <property type="entry name" value="Ribosomal_uL6_a/b-dom"/>
</dbReference>